<dbReference type="Proteomes" id="UP001190926">
    <property type="component" value="Unassembled WGS sequence"/>
</dbReference>
<sequence>MPGIIHVTVLEFKGVSSAKSLKVSMGKRQFQTWDKGSFSFPITRIRENLVVALLDAGGNEIAHQDIRTMQIIEKGSWDEVFSINGGGQVHMKLQFTLSEEDRSRIRVMRESAMKKKLETNPNIKLGFSEAVTSTSGSVETSMKDEDKVSASAKGFLEIDLPNPKVEASQAGSSPASATSSAVISLSSHQMDGRLIRDSAISNATDDGSQGAPSSSVKHGIEVEKIEAPRLANIRSNSEEGPSSELPRSSISDKNNAVASRLQDDQPVQKPQKQGPVKKIPSNVRKMISAFENSQLQEVKSMKSASVPSQLNMSRKEGLLEDRSTKTVVSPADKTLTDFKDRHLRNLQQLPTAVSGRAGEVSSECEPSQAEKKLPSTVTPILSKEILKEGEKSTVDLTRQLASETATSSGRMAEKRTRVPQPYEHSSRLLNSSESSVAEGSGRGRGTGLKSSTMNNIQLASNPEPKTLEYYKEECLSAQSSGMWIFPDNTRRLCITTAGEQVMKIVGHHHSEAKPHQTNKISSEMQKNPMHEKEHKMEKNPKKIHHQPESGSASSPNGSYNGLVGQVIKIAVIVGFGVLVLLTRQKEPRKKHKEEKDSLFHIPDYADKTTMKPWTGKQ</sequence>
<dbReference type="PANTHER" id="PTHR36810">
    <property type="entry name" value="BNACNNG47150D PROTEIN"/>
    <property type="match status" value="1"/>
</dbReference>
<gene>
    <name evidence="3" type="ORF">C2S53_011502</name>
</gene>
<feature type="region of interest" description="Disordered" evidence="1">
    <location>
        <begin position="524"/>
        <end position="556"/>
    </location>
</feature>
<dbReference type="PANTHER" id="PTHR36810:SF1">
    <property type="entry name" value="OS05G0232200 PROTEIN"/>
    <property type="match status" value="1"/>
</dbReference>
<reference evidence="3 4" key="1">
    <citation type="journal article" date="2021" name="Nat. Commun.">
        <title>Incipient diploidization of the medicinal plant Perilla within 10,000 years.</title>
        <authorList>
            <person name="Zhang Y."/>
            <person name="Shen Q."/>
            <person name="Leng L."/>
            <person name="Zhang D."/>
            <person name="Chen S."/>
            <person name="Shi Y."/>
            <person name="Ning Z."/>
            <person name="Chen S."/>
        </authorList>
    </citation>
    <scope>NUCLEOTIDE SEQUENCE [LARGE SCALE GENOMIC DNA]</scope>
    <source>
        <strain evidence="4">cv. PC099</strain>
    </source>
</reference>
<feature type="compositionally biased region" description="Low complexity" evidence="1">
    <location>
        <begin position="167"/>
        <end position="184"/>
    </location>
</feature>
<feature type="transmembrane region" description="Helical" evidence="2">
    <location>
        <begin position="562"/>
        <end position="582"/>
    </location>
</feature>
<feature type="compositionally biased region" description="Polar residues" evidence="1">
    <location>
        <begin position="448"/>
        <end position="460"/>
    </location>
</feature>
<feature type="region of interest" description="Disordered" evidence="1">
    <location>
        <begin position="585"/>
        <end position="617"/>
    </location>
</feature>
<accession>A0AAD4J9I4</accession>
<keyword evidence="2" id="KW-0472">Membrane</keyword>
<dbReference type="AlphaFoldDB" id="A0AAD4J9I4"/>
<organism evidence="3 4">
    <name type="scientific">Perilla frutescens var. hirtella</name>
    <name type="common">Perilla citriodora</name>
    <name type="synonym">Perilla setoyensis</name>
    <dbReference type="NCBI Taxonomy" id="608512"/>
    <lineage>
        <taxon>Eukaryota</taxon>
        <taxon>Viridiplantae</taxon>
        <taxon>Streptophyta</taxon>
        <taxon>Embryophyta</taxon>
        <taxon>Tracheophyta</taxon>
        <taxon>Spermatophyta</taxon>
        <taxon>Magnoliopsida</taxon>
        <taxon>eudicotyledons</taxon>
        <taxon>Gunneridae</taxon>
        <taxon>Pentapetalae</taxon>
        <taxon>asterids</taxon>
        <taxon>lamiids</taxon>
        <taxon>Lamiales</taxon>
        <taxon>Lamiaceae</taxon>
        <taxon>Nepetoideae</taxon>
        <taxon>Elsholtzieae</taxon>
        <taxon>Perilla</taxon>
    </lineage>
</organism>
<evidence type="ECO:0000313" key="4">
    <source>
        <dbReference type="Proteomes" id="UP001190926"/>
    </source>
</evidence>
<keyword evidence="2" id="KW-1133">Transmembrane helix</keyword>
<feature type="compositionally biased region" description="Polar residues" evidence="1">
    <location>
        <begin position="233"/>
        <end position="257"/>
    </location>
</feature>
<proteinExistence type="predicted"/>
<feature type="compositionally biased region" description="Polar residues" evidence="1">
    <location>
        <begin position="201"/>
        <end position="216"/>
    </location>
</feature>
<comment type="caution">
    <text evidence="3">The sequence shown here is derived from an EMBL/GenBank/DDBJ whole genome shotgun (WGS) entry which is preliminary data.</text>
</comment>
<feature type="region of interest" description="Disordered" evidence="1">
    <location>
        <begin position="401"/>
        <end position="460"/>
    </location>
</feature>
<feature type="compositionally biased region" description="Basic and acidic residues" evidence="1">
    <location>
        <begin position="593"/>
        <end position="609"/>
    </location>
</feature>
<feature type="region of interest" description="Disordered" evidence="1">
    <location>
        <begin position="352"/>
        <end position="373"/>
    </location>
</feature>
<evidence type="ECO:0000256" key="1">
    <source>
        <dbReference type="SAM" id="MobiDB-lite"/>
    </source>
</evidence>
<protein>
    <submittedName>
        <fullName evidence="3">Uncharacterized protein</fullName>
    </submittedName>
</protein>
<keyword evidence="2" id="KW-0812">Transmembrane</keyword>
<evidence type="ECO:0000256" key="2">
    <source>
        <dbReference type="SAM" id="Phobius"/>
    </source>
</evidence>
<dbReference type="EMBL" id="SDAM02000108">
    <property type="protein sequence ID" value="KAH6829459.1"/>
    <property type="molecule type" value="Genomic_DNA"/>
</dbReference>
<feature type="compositionally biased region" description="Basic and acidic residues" evidence="1">
    <location>
        <begin position="528"/>
        <end position="540"/>
    </location>
</feature>
<name>A0AAD4J9I4_PERFH</name>
<feature type="compositionally biased region" description="Basic and acidic residues" evidence="1">
    <location>
        <begin position="218"/>
        <end position="227"/>
    </location>
</feature>
<feature type="region of interest" description="Disordered" evidence="1">
    <location>
        <begin position="201"/>
        <end position="282"/>
    </location>
</feature>
<keyword evidence="4" id="KW-1185">Reference proteome</keyword>
<feature type="region of interest" description="Disordered" evidence="1">
    <location>
        <begin position="165"/>
        <end position="184"/>
    </location>
</feature>
<evidence type="ECO:0000313" key="3">
    <source>
        <dbReference type="EMBL" id="KAH6829459.1"/>
    </source>
</evidence>
<feature type="compositionally biased region" description="Low complexity" evidence="1">
    <location>
        <begin position="265"/>
        <end position="280"/>
    </location>
</feature>